<protein>
    <submittedName>
        <fullName evidence="2">Uncharacterized protein</fullName>
    </submittedName>
</protein>
<accession>A0A6J5P3T0</accession>
<gene>
    <name evidence="2" type="ORF">UFOVP844_2</name>
</gene>
<organism evidence="2">
    <name type="scientific">uncultured Caudovirales phage</name>
    <dbReference type="NCBI Taxonomy" id="2100421"/>
    <lineage>
        <taxon>Viruses</taxon>
        <taxon>Duplodnaviria</taxon>
        <taxon>Heunggongvirae</taxon>
        <taxon>Uroviricota</taxon>
        <taxon>Caudoviricetes</taxon>
        <taxon>Peduoviridae</taxon>
        <taxon>Maltschvirus</taxon>
        <taxon>Maltschvirus maltsch</taxon>
    </lineage>
</organism>
<reference evidence="2" key="1">
    <citation type="submission" date="2020-04" db="EMBL/GenBank/DDBJ databases">
        <authorList>
            <person name="Chiriac C."/>
            <person name="Salcher M."/>
            <person name="Ghai R."/>
            <person name="Kavagutti S V."/>
        </authorList>
    </citation>
    <scope>NUCLEOTIDE SEQUENCE</scope>
</reference>
<name>A0A6J5P3T0_9CAUD</name>
<proteinExistence type="predicted"/>
<evidence type="ECO:0000313" key="2">
    <source>
        <dbReference type="EMBL" id="CAB4165947.1"/>
    </source>
</evidence>
<evidence type="ECO:0000256" key="1">
    <source>
        <dbReference type="SAM" id="MobiDB-lite"/>
    </source>
</evidence>
<feature type="region of interest" description="Disordered" evidence="1">
    <location>
        <begin position="395"/>
        <end position="420"/>
    </location>
</feature>
<feature type="compositionally biased region" description="Low complexity" evidence="1">
    <location>
        <begin position="396"/>
        <end position="411"/>
    </location>
</feature>
<sequence length="515" mass="51366">MPWTVNPDHGYLERFTVSGGGGSATNINVDVAQAPGVDPVVPNGSDNITFTGAQVASGVVGANVLRTFTNMPSEVIYQIQQSGASAAQDTTLNGVAHFDSANFTVTNGFVSLLGGSAGISSLITDVAGPVMQDGSGQVTFTGEAVAAHAIPIESDGSVANTLSYQVQVASAQAASSLTNAGLASFDSGDFAVDANGFVSLAGSGGLFVQSINVDANTAPGTDPVVPNVSGVITVTGGQIASGTIGANVIRTISLAANTYTVQIQRSNVAAASDSTLNGVAHFDSANFNIDANGFVTLDATVPINFTADVGSAVPALNNINILGGEGIDTSGAGSTITISGEDASNVNKGIASFQTGDFTVVAGHVSLATQPGELITGDSGGALSPTANNWNILGRSGSKTSGSGSTLTIKSPPYSNQGSSTTVTLNSGSFATNTITLTTPATAGLADGDLLEFVATDGILTIQLAATQVAQLGNTVTSTAGTITGTATGDVLGLRYQASTNKWWATSWVGIWILA</sequence>
<dbReference type="EMBL" id="LR796795">
    <property type="protein sequence ID" value="CAB4165947.1"/>
    <property type="molecule type" value="Genomic_DNA"/>
</dbReference>